<evidence type="ECO:0000256" key="5">
    <source>
        <dbReference type="ARBA" id="ARBA00022692"/>
    </source>
</evidence>
<evidence type="ECO:0000256" key="10">
    <source>
        <dbReference type="HAMAP-Rule" id="MF_00330"/>
    </source>
</evidence>
<dbReference type="AlphaFoldDB" id="A0AB39VIE7"/>
<dbReference type="EMBL" id="CP165644">
    <property type="protein sequence ID" value="XDU67156.1"/>
    <property type="molecule type" value="Genomic_DNA"/>
</dbReference>
<dbReference type="InterPro" id="IPR003705">
    <property type="entry name" value="CbiN"/>
</dbReference>
<gene>
    <name evidence="10" type="primary">cbiN</name>
    <name evidence="11" type="ORF">AB8B22_01730</name>
</gene>
<protein>
    <recommendedName>
        <fullName evidence="10">Cobalt transport protein CbiN</fullName>
    </recommendedName>
    <alternativeName>
        <fullName evidence="10">Energy-coupling factor transporter probable substrate-capture protein CbiN</fullName>
        <shortName evidence="10">ECF transporter S component CbiN</shortName>
    </alternativeName>
</protein>
<comment type="subunit">
    <text evidence="10">Forms an energy-coupling factor (ECF) transporter complex composed of an ATP-binding protein (A component, CbiO), a transmembrane protein (T component, CbiQ) and 2 possible substrate-capture proteins (S components, CbiM and CbiN) of unknown stoichimetry.</text>
</comment>
<dbReference type="PANTHER" id="PTHR38662:SF1">
    <property type="entry name" value="COBALT TRANSPORT PROTEIN CBIN"/>
    <property type="match status" value="1"/>
</dbReference>
<keyword evidence="5 10" id="KW-0812">Transmembrane</keyword>
<evidence type="ECO:0000256" key="4">
    <source>
        <dbReference type="ARBA" id="ARBA00022573"/>
    </source>
</evidence>
<dbReference type="PANTHER" id="PTHR38662">
    <property type="entry name" value="COBALT TRANSPORT PROTEIN CBIN"/>
    <property type="match status" value="1"/>
</dbReference>
<evidence type="ECO:0000256" key="9">
    <source>
        <dbReference type="ARBA" id="ARBA00023285"/>
    </source>
</evidence>
<evidence type="ECO:0000256" key="6">
    <source>
        <dbReference type="ARBA" id="ARBA00022989"/>
    </source>
</evidence>
<feature type="transmembrane region" description="Helical" evidence="10">
    <location>
        <begin position="72"/>
        <end position="92"/>
    </location>
</feature>
<comment type="subcellular location">
    <subcellularLocation>
        <location evidence="10">Cell membrane</location>
        <topology evidence="10">Multi-pass membrane protein</topology>
    </subcellularLocation>
</comment>
<dbReference type="HAMAP" id="MF_00330">
    <property type="entry name" value="CbiN"/>
    <property type="match status" value="1"/>
</dbReference>
<dbReference type="GO" id="GO:0005886">
    <property type="term" value="C:plasma membrane"/>
    <property type="evidence" value="ECO:0007669"/>
    <property type="project" value="UniProtKB-SubCell"/>
</dbReference>
<keyword evidence="4 10" id="KW-0169">Cobalamin biosynthesis</keyword>
<reference evidence="11" key="1">
    <citation type="submission" date="2024-07" db="EMBL/GenBank/DDBJ databases">
        <authorList>
            <person name="Li X.-J."/>
            <person name="Wang X."/>
        </authorList>
    </citation>
    <scope>NUCLEOTIDE SEQUENCE</scope>
    <source>
        <strain evidence="11">HSP-334</strain>
    </source>
</reference>
<evidence type="ECO:0000256" key="3">
    <source>
        <dbReference type="ARBA" id="ARBA00022475"/>
    </source>
</evidence>
<evidence type="ECO:0000313" key="11">
    <source>
        <dbReference type="EMBL" id="XDU67156.1"/>
    </source>
</evidence>
<dbReference type="GO" id="GO:0009236">
    <property type="term" value="P:cobalamin biosynthetic process"/>
    <property type="evidence" value="ECO:0007669"/>
    <property type="project" value="UniProtKB-UniRule"/>
</dbReference>
<dbReference type="Pfam" id="PF02553">
    <property type="entry name" value="CbiN"/>
    <property type="match status" value="1"/>
</dbReference>
<sequence>MKKEKKDNIFKKNLLLVLIIIVIGIFPLLFIKGAEFGGSDDKGEELIQKINPNYKPWAKNLFELPGGEVESLLFALQAAFGAGVVCYVLGYLKGRKKGREENANR</sequence>
<keyword evidence="8 10" id="KW-0472">Membrane</keyword>
<organism evidence="11">
    <name type="scientific">Leptotrichia rugosa</name>
    <dbReference type="NCBI Taxonomy" id="3239302"/>
    <lineage>
        <taxon>Bacteria</taxon>
        <taxon>Fusobacteriati</taxon>
        <taxon>Fusobacteriota</taxon>
        <taxon>Fusobacteriia</taxon>
        <taxon>Fusobacteriales</taxon>
        <taxon>Leptotrichiaceae</taxon>
        <taxon>Leptotrichia</taxon>
    </lineage>
</organism>
<name>A0AB39VIE7_9FUSO</name>
<evidence type="ECO:0000256" key="7">
    <source>
        <dbReference type="ARBA" id="ARBA00023065"/>
    </source>
</evidence>
<dbReference type="NCBIfam" id="NF002780">
    <property type="entry name" value="PRK02898.1"/>
    <property type="match status" value="1"/>
</dbReference>
<evidence type="ECO:0000256" key="8">
    <source>
        <dbReference type="ARBA" id="ARBA00023136"/>
    </source>
</evidence>
<accession>A0AB39VIE7</accession>
<evidence type="ECO:0000256" key="1">
    <source>
        <dbReference type="ARBA" id="ARBA00022426"/>
    </source>
</evidence>
<keyword evidence="6 10" id="KW-1133">Transmembrane helix</keyword>
<feature type="transmembrane region" description="Helical" evidence="10">
    <location>
        <begin position="12"/>
        <end position="31"/>
    </location>
</feature>
<dbReference type="RefSeq" id="WP_369711394.1">
    <property type="nucleotide sequence ID" value="NZ_CP165644.1"/>
</dbReference>
<keyword evidence="9 10" id="KW-0170">Cobalt</keyword>
<dbReference type="KEGG" id="lrug:AB8B22_01730"/>
<keyword evidence="1 10" id="KW-0171">Cobalt transport</keyword>
<proteinExistence type="inferred from homology"/>
<evidence type="ECO:0000256" key="2">
    <source>
        <dbReference type="ARBA" id="ARBA00022448"/>
    </source>
</evidence>
<keyword evidence="7 10" id="KW-0406">Ion transport</keyword>
<comment type="similarity">
    <text evidence="10">Belongs to the CbiN family.</text>
</comment>
<keyword evidence="2 10" id="KW-0813">Transport</keyword>
<comment type="function">
    <text evidence="10">Part of the energy-coupling factor (ECF) transporter complex CbiMNOQ involved in cobalt import.</text>
</comment>
<comment type="pathway">
    <text evidence="10">Cofactor biosynthesis; adenosylcobalamin biosynthesis.</text>
</comment>
<keyword evidence="3 10" id="KW-1003">Cell membrane</keyword>
<dbReference type="GO" id="GO:0015087">
    <property type="term" value="F:cobalt ion transmembrane transporter activity"/>
    <property type="evidence" value="ECO:0007669"/>
    <property type="project" value="UniProtKB-UniRule"/>
</dbReference>